<evidence type="ECO:0000313" key="9">
    <source>
        <dbReference type="EMBL" id="AMD19118.1"/>
    </source>
</evidence>
<dbReference type="OrthoDB" id="434771at2759"/>
<dbReference type="AlphaFoldDB" id="A0A109UX68"/>
<dbReference type="PANTHER" id="PTHR48083">
    <property type="entry name" value="MEDIUM-CHAIN SPECIFIC ACYL-COA DEHYDROGENASE, MITOCHONDRIAL-RELATED"/>
    <property type="match status" value="1"/>
</dbReference>
<dbReference type="GO" id="GO:0050660">
    <property type="term" value="F:flavin adenine dinucleotide binding"/>
    <property type="evidence" value="ECO:0007669"/>
    <property type="project" value="InterPro"/>
</dbReference>
<dbReference type="GeneID" id="28722584"/>
<dbReference type="Proteomes" id="UP000243052">
    <property type="component" value="Chromosome ii"/>
</dbReference>
<proteinExistence type="inferred from homology"/>
<dbReference type="InterPro" id="IPR036250">
    <property type="entry name" value="AcylCo_DH-like_C"/>
</dbReference>
<dbReference type="InterPro" id="IPR009100">
    <property type="entry name" value="AcylCoA_DH/oxidase_NM_dom_sf"/>
</dbReference>
<evidence type="ECO:0000256" key="4">
    <source>
        <dbReference type="ARBA" id="ARBA00022827"/>
    </source>
</evidence>
<dbReference type="GO" id="GO:0005737">
    <property type="term" value="C:cytoplasm"/>
    <property type="evidence" value="ECO:0007669"/>
    <property type="project" value="TreeGrafter"/>
</dbReference>
<evidence type="ECO:0000256" key="6">
    <source>
        <dbReference type="RuleBase" id="RU362125"/>
    </source>
</evidence>
<dbReference type="GO" id="GO:0003995">
    <property type="term" value="F:acyl-CoA dehydrogenase activity"/>
    <property type="evidence" value="ECO:0007669"/>
    <property type="project" value="TreeGrafter"/>
</dbReference>
<gene>
    <name evidence="9" type="ORF">AW171_hschr2930</name>
</gene>
<evidence type="ECO:0000259" key="8">
    <source>
        <dbReference type="Pfam" id="PF02770"/>
    </source>
</evidence>
<evidence type="ECO:0000256" key="5">
    <source>
        <dbReference type="ARBA" id="ARBA00023002"/>
    </source>
</evidence>
<evidence type="ECO:0000313" key="10">
    <source>
        <dbReference type="Proteomes" id="UP000243052"/>
    </source>
</evidence>
<dbReference type="GO" id="GO:0033539">
    <property type="term" value="P:fatty acid beta-oxidation using acyl-CoA dehydrogenase"/>
    <property type="evidence" value="ECO:0007669"/>
    <property type="project" value="TreeGrafter"/>
</dbReference>
<dbReference type="EMBL" id="CP014242">
    <property type="protein sequence ID" value="AMD19118.1"/>
    <property type="molecule type" value="Genomic_DNA"/>
</dbReference>
<evidence type="ECO:0000256" key="1">
    <source>
        <dbReference type="ARBA" id="ARBA00001974"/>
    </source>
</evidence>
<dbReference type="InterPro" id="IPR009075">
    <property type="entry name" value="AcylCo_DH/oxidase_C"/>
</dbReference>
<reference evidence="9 10" key="1">
    <citation type="submission" date="2016-01" db="EMBL/GenBank/DDBJ databases">
        <title>Genome sequence of the yeast Holleya sinecauda.</title>
        <authorList>
            <person name="Dietrich F.S."/>
        </authorList>
    </citation>
    <scope>NUCLEOTIDE SEQUENCE [LARGE SCALE GENOMIC DNA]</scope>
    <source>
        <strain evidence="9 10">ATCC 58844</strain>
    </source>
</reference>
<dbReference type="SUPFAM" id="SSF56645">
    <property type="entry name" value="Acyl-CoA dehydrogenase NM domain-like"/>
    <property type="match status" value="1"/>
</dbReference>
<dbReference type="Pfam" id="PF02770">
    <property type="entry name" value="Acyl-CoA_dh_M"/>
    <property type="match status" value="1"/>
</dbReference>
<dbReference type="Gene3D" id="1.10.540.10">
    <property type="entry name" value="Acyl-CoA dehydrogenase/oxidase, N-terminal domain"/>
    <property type="match status" value="1"/>
</dbReference>
<keyword evidence="3 6" id="KW-0285">Flavoprotein</keyword>
<dbReference type="InterPro" id="IPR006091">
    <property type="entry name" value="Acyl-CoA_Oxase/DH_mid-dom"/>
</dbReference>
<dbReference type="RefSeq" id="XP_017986114.1">
    <property type="nucleotide sequence ID" value="XM_018130625.1"/>
</dbReference>
<evidence type="ECO:0000259" key="7">
    <source>
        <dbReference type="Pfam" id="PF00441"/>
    </source>
</evidence>
<organism evidence="9 10">
    <name type="scientific">Eremothecium sinecaudum</name>
    <dbReference type="NCBI Taxonomy" id="45286"/>
    <lineage>
        <taxon>Eukaryota</taxon>
        <taxon>Fungi</taxon>
        <taxon>Dikarya</taxon>
        <taxon>Ascomycota</taxon>
        <taxon>Saccharomycotina</taxon>
        <taxon>Saccharomycetes</taxon>
        <taxon>Saccharomycetales</taxon>
        <taxon>Saccharomycetaceae</taxon>
        <taxon>Eremothecium</taxon>
    </lineage>
</organism>
<feature type="domain" description="Acyl-CoA oxidase/dehydrogenase middle" evidence="8">
    <location>
        <begin position="171"/>
        <end position="279"/>
    </location>
</feature>
<dbReference type="SUPFAM" id="SSF47203">
    <property type="entry name" value="Acyl-CoA dehydrogenase C-terminal domain-like"/>
    <property type="match status" value="1"/>
</dbReference>
<keyword evidence="10" id="KW-1185">Reference proteome</keyword>
<sequence length="462" mass="52402">MPNVSNRPLTYKKPTLEDVDPISNYIPAAVRDKISNDAYEILKKLRKFIDIECLSKEAEYRRELMECNYDIENCLIVQKLRERAKALNLNMLYVLMQQFENQDPFYGNRLTLLEYCFLSFFLGKSLLAQAVMHTDSSMVNVGTMEILLRYGSPEQLANYLYPIVSQNLNASFMVSEREVSSSDALNVTTTCTINEESGTMKINGSKWFASSLEDPSCHLWLILCLTENEEGNIYKRHSVIIIDREDMKTEGISFKLIEMGGPNATADNNKYYEVHFKDVVVPFKVLGARGEGFSMVQTRSSIAKLYQCMKLCGMGQEALRQAQIRASNRKVFGSKLQKTETFKTEVAKWKIKIETCKIVCCNAAVKCQVEGVKQARDDIAMAKILTPREMTSLIDWSIQVHGSLGLCSAETSLVKMWQACRTSRINEGPDEALLSQLGKLELSNFAKNQKTWDDELSKVKSS</sequence>
<evidence type="ECO:0000256" key="2">
    <source>
        <dbReference type="ARBA" id="ARBA00009347"/>
    </source>
</evidence>
<feature type="domain" description="Acyl-CoA dehydrogenase/oxidase C-terminal" evidence="7">
    <location>
        <begin position="290"/>
        <end position="439"/>
    </location>
</feature>
<dbReference type="InterPro" id="IPR046373">
    <property type="entry name" value="Acyl-CoA_Oxase/DH_mid-dom_sf"/>
</dbReference>
<dbReference type="Gene3D" id="2.40.110.10">
    <property type="entry name" value="Butyryl-CoA Dehydrogenase, subunit A, domain 2"/>
    <property type="match status" value="1"/>
</dbReference>
<comment type="similarity">
    <text evidence="2 6">Belongs to the acyl-CoA dehydrogenase family.</text>
</comment>
<evidence type="ECO:0000256" key="3">
    <source>
        <dbReference type="ARBA" id="ARBA00022630"/>
    </source>
</evidence>
<keyword evidence="5 6" id="KW-0560">Oxidoreductase</keyword>
<dbReference type="Gene3D" id="1.20.140.10">
    <property type="entry name" value="Butyryl-CoA Dehydrogenase, subunit A, domain 3"/>
    <property type="match status" value="1"/>
</dbReference>
<dbReference type="STRING" id="45286.A0A109UX68"/>
<dbReference type="InterPro" id="IPR050741">
    <property type="entry name" value="Acyl-CoA_dehydrogenase"/>
</dbReference>
<accession>A0A109UX68</accession>
<comment type="cofactor">
    <cofactor evidence="1 6">
        <name>FAD</name>
        <dbReference type="ChEBI" id="CHEBI:57692"/>
    </cofactor>
</comment>
<dbReference type="InterPro" id="IPR037069">
    <property type="entry name" value="AcylCoA_DH/ox_N_sf"/>
</dbReference>
<keyword evidence="4 6" id="KW-0274">FAD</keyword>
<dbReference type="Pfam" id="PF00441">
    <property type="entry name" value="Acyl-CoA_dh_1"/>
    <property type="match status" value="1"/>
</dbReference>
<protein>
    <submittedName>
        <fullName evidence="9">HBR217Cp</fullName>
    </submittedName>
</protein>
<name>A0A109UX68_9SACH</name>
<dbReference type="PANTHER" id="PTHR48083:SF13">
    <property type="entry name" value="ACYL-COA DEHYDROGENASE FAMILY MEMBER 11"/>
    <property type="match status" value="1"/>
</dbReference>